<reference evidence="1" key="1">
    <citation type="submission" date="2024-09" db="EMBL/GenBank/DDBJ databases">
        <title>Black Yeasts Isolated from many extreme environments.</title>
        <authorList>
            <person name="Coleine C."/>
            <person name="Stajich J.E."/>
            <person name="Selbmann L."/>
        </authorList>
    </citation>
    <scope>NUCLEOTIDE SEQUENCE</scope>
    <source>
        <strain evidence="1">CCFEE 5737</strain>
    </source>
</reference>
<feature type="non-terminal residue" evidence="1">
    <location>
        <position position="80"/>
    </location>
</feature>
<organism evidence="1 2">
    <name type="scientific">Coniosporium uncinatum</name>
    <dbReference type="NCBI Taxonomy" id="93489"/>
    <lineage>
        <taxon>Eukaryota</taxon>
        <taxon>Fungi</taxon>
        <taxon>Dikarya</taxon>
        <taxon>Ascomycota</taxon>
        <taxon>Pezizomycotina</taxon>
        <taxon>Dothideomycetes</taxon>
        <taxon>Dothideomycetes incertae sedis</taxon>
        <taxon>Coniosporium</taxon>
    </lineage>
</organism>
<keyword evidence="2" id="KW-1185">Reference proteome</keyword>
<gene>
    <name evidence="1" type="ORF">LTS18_000578</name>
</gene>
<dbReference type="EMBL" id="JAWDJW010000525">
    <property type="protein sequence ID" value="KAK3080521.1"/>
    <property type="molecule type" value="Genomic_DNA"/>
</dbReference>
<accession>A0ACC3DVG3</accession>
<name>A0ACC3DVG3_9PEZI</name>
<evidence type="ECO:0000313" key="1">
    <source>
        <dbReference type="EMBL" id="KAK3080521.1"/>
    </source>
</evidence>
<dbReference type="Proteomes" id="UP001186974">
    <property type="component" value="Unassembled WGS sequence"/>
</dbReference>
<evidence type="ECO:0000313" key="2">
    <source>
        <dbReference type="Proteomes" id="UP001186974"/>
    </source>
</evidence>
<protein>
    <submittedName>
        <fullName evidence="1">Uncharacterized protein</fullName>
    </submittedName>
</protein>
<comment type="caution">
    <text evidence="1">The sequence shown here is derived from an EMBL/GenBank/DDBJ whole genome shotgun (WGS) entry which is preliminary data.</text>
</comment>
<proteinExistence type="predicted"/>
<sequence>MVETRSTVSTRFDHRPGVLQEMQRKSSDLSRKRAETKGHAAAGPSYAAPMSRSSAFRDLREEMDFQAPKSFLAVRSSVAK</sequence>